<dbReference type="Pfam" id="PF04081">
    <property type="entry name" value="DNA_pol_delta_4"/>
    <property type="match status" value="1"/>
</dbReference>
<feature type="compositionally biased region" description="Basic residues" evidence="1">
    <location>
        <begin position="17"/>
        <end position="31"/>
    </location>
</feature>
<dbReference type="GO" id="GO:0006261">
    <property type="term" value="P:DNA-templated DNA replication"/>
    <property type="evidence" value="ECO:0007669"/>
    <property type="project" value="TreeGrafter"/>
</dbReference>
<gene>
    <name evidence="2" type="ORF">Shy3280Sca025_046</name>
</gene>
<dbReference type="PANTHER" id="PTHR14303">
    <property type="entry name" value="DNA POLYMERASE DELTA SUBUNIT 4"/>
    <property type="match status" value="1"/>
</dbReference>
<sequence length="131" mass="14374">MAPTRGRLKGIYPERKKGSKSTPKQKSKKGKSQQQCQGDADSGGYTAEEEELRQFDMDMSYGPSIGVTQLRRWERAAAMGLRPPPHLRDLILRQQHHGGGGASAPQPKSKSDGRNGDDVVSQLECLWAGKV</sequence>
<organism evidence="2">
    <name type="scientific">Saccharum hybrid cultivar SP80-3280</name>
    <dbReference type="NCBI Taxonomy" id="193079"/>
    <lineage>
        <taxon>Eukaryota</taxon>
        <taxon>Viridiplantae</taxon>
        <taxon>Streptophyta</taxon>
        <taxon>Embryophyta</taxon>
        <taxon>Tracheophyta</taxon>
        <taxon>Spermatophyta</taxon>
        <taxon>Magnoliopsida</taxon>
        <taxon>Liliopsida</taxon>
        <taxon>Poales</taxon>
        <taxon>Poaceae</taxon>
        <taxon>PACMAD clade</taxon>
        <taxon>Panicoideae</taxon>
        <taxon>Andropogonodae</taxon>
        <taxon>Andropogoneae</taxon>
        <taxon>Saccharinae</taxon>
        <taxon>Saccharum</taxon>
        <taxon>Saccharum officinarum species complex</taxon>
    </lineage>
</organism>
<dbReference type="AlphaFoldDB" id="A0A2R4QNH5"/>
<evidence type="ECO:0000313" key="2">
    <source>
        <dbReference type="EMBL" id="AVY91765.1"/>
    </source>
</evidence>
<accession>A0A2R4QNH5</accession>
<protein>
    <submittedName>
        <fullName evidence="2">DNA polymerase</fullName>
    </submittedName>
</protein>
<feature type="region of interest" description="Disordered" evidence="1">
    <location>
        <begin position="91"/>
        <end position="118"/>
    </location>
</feature>
<dbReference type="GO" id="GO:0043625">
    <property type="term" value="C:delta DNA polymerase complex"/>
    <property type="evidence" value="ECO:0007669"/>
    <property type="project" value="TreeGrafter"/>
</dbReference>
<dbReference type="PANTHER" id="PTHR14303:SF16">
    <property type="entry name" value="DNA POLYMERASE DELTA SUBUNIT 4"/>
    <property type="match status" value="1"/>
</dbReference>
<dbReference type="EMBL" id="MF737030">
    <property type="protein sequence ID" value="AVY91765.1"/>
    <property type="molecule type" value="Genomic_DNA"/>
</dbReference>
<dbReference type="GO" id="GO:0003887">
    <property type="term" value="F:DNA-directed DNA polymerase activity"/>
    <property type="evidence" value="ECO:0007669"/>
    <property type="project" value="TreeGrafter"/>
</dbReference>
<evidence type="ECO:0000256" key="1">
    <source>
        <dbReference type="SAM" id="MobiDB-lite"/>
    </source>
</evidence>
<dbReference type="InterPro" id="IPR007218">
    <property type="entry name" value="DNA_pol_delta_4"/>
</dbReference>
<feature type="region of interest" description="Disordered" evidence="1">
    <location>
        <begin position="1"/>
        <end position="49"/>
    </location>
</feature>
<name>A0A2R4QNH5_9POAL</name>
<proteinExistence type="predicted"/>
<dbReference type="GO" id="GO:0000731">
    <property type="term" value="P:DNA synthesis involved in DNA repair"/>
    <property type="evidence" value="ECO:0007669"/>
    <property type="project" value="InterPro"/>
</dbReference>
<reference evidence="2" key="1">
    <citation type="journal article" date="2018" name="Front. Plant Sci.">
        <title>"Targeted Sequencing by Gene Synteny," a New Strategy for Polyploid Species: Sequencing and Physical Structure of a Complex Sugarcane Region.</title>
        <authorList>
            <person name="Mancini M.C."/>
            <person name="Cardoso-Silva C.B."/>
            <person name="Sforca D.A."/>
            <person name="Pereira de Souza A."/>
        </authorList>
    </citation>
    <scope>NUCLEOTIDE SEQUENCE</scope>
    <source>
        <strain evidence="2">Shy3280Sca025</strain>
    </source>
</reference>